<evidence type="ECO:0000313" key="3">
    <source>
        <dbReference type="Proteomes" id="UP000535890"/>
    </source>
</evidence>
<dbReference type="GO" id="GO:0004658">
    <property type="term" value="F:propionyl-CoA carboxylase activity"/>
    <property type="evidence" value="ECO:0007669"/>
    <property type="project" value="InterPro"/>
</dbReference>
<evidence type="ECO:0000256" key="1">
    <source>
        <dbReference type="SAM" id="MobiDB-lite"/>
    </source>
</evidence>
<dbReference type="Pfam" id="PF13822">
    <property type="entry name" value="ACC_epsilon"/>
    <property type="match status" value="1"/>
</dbReference>
<feature type="region of interest" description="Disordered" evidence="1">
    <location>
        <begin position="61"/>
        <end position="81"/>
    </location>
</feature>
<reference evidence="2 3" key="1">
    <citation type="submission" date="2020-07" db="EMBL/GenBank/DDBJ databases">
        <title>Sequencing the genomes of 1000 actinobacteria strains.</title>
        <authorList>
            <person name="Klenk H.-P."/>
        </authorList>
    </citation>
    <scope>NUCLEOTIDE SEQUENCE [LARGE SCALE GENOMIC DNA]</scope>
    <source>
        <strain evidence="2 3">DSM 45772</strain>
    </source>
</reference>
<dbReference type="GO" id="GO:0003989">
    <property type="term" value="F:acetyl-CoA carboxylase activity"/>
    <property type="evidence" value="ECO:0007669"/>
    <property type="project" value="InterPro"/>
</dbReference>
<dbReference type="RefSeq" id="WP_179794613.1">
    <property type="nucleotide sequence ID" value="NZ_BAABHP010000014.1"/>
</dbReference>
<evidence type="ECO:0008006" key="4">
    <source>
        <dbReference type="Google" id="ProtNLM"/>
    </source>
</evidence>
<gene>
    <name evidence="2" type="ORF">BJ983_003124</name>
</gene>
<dbReference type="Proteomes" id="UP000535890">
    <property type="component" value="Unassembled WGS sequence"/>
</dbReference>
<proteinExistence type="predicted"/>
<evidence type="ECO:0000313" key="2">
    <source>
        <dbReference type="EMBL" id="NYD37022.1"/>
    </source>
</evidence>
<sequence>MTGPEDEVPDDGPQRPVLRIVRGDPSPEEVAALAVVLAAASGGGGAEEDTGPRSVWTERSALVRRPLHPGPGAWQASALPR</sequence>
<name>A0A7Y9DXJ2_9PSEU</name>
<dbReference type="AlphaFoldDB" id="A0A7Y9DXJ2"/>
<feature type="compositionally biased region" description="Acidic residues" evidence="1">
    <location>
        <begin position="1"/>
        <end position="10"/>
    </location>
</feature>
<dbReference type="InterPro" id="IPR032716">
    <property type="entry name" value="ACC_epsilon"/>
</dbReference>
<comment type="caution">
    <text evidence="2">The sequence shown here is derived from an EMBL/GenBank/DDBJ whole genome shotgun (WGS) entry which is preliminary data.</text>
</comment>
<organism evidence="2 3">
    <name type="scientific">Actinomycetospora corticicola</name>
    <dbReference type="NCBI Taxonomy" id="663602"/>
    <lineage>
        <taxon>Bacteria</taxon>
        <taxon>Bacillati</taxon>
        <taxon>Actinomycetota</taxon>
        <taxon>Actinomycetes</taxon>
        <taxon>Pseudonocardiales</taxon>
        <taxon>Pseudonocardiaceae</taxon>
        <taxon>Actinomycetospora</taxon>
    </lineage>
</organism>
<feature type="region of interest" description="Disordered" evidence="1">
    <location>
        <begin position="1"/>
        <end position="23"/>
    </location>
</feature>
<dbReference type="EMBL" id="JACCBN010000001">
    <property type="protein sequence ID" value="NYD37022.1"/>
    <property type="molecule type" value="Genomic_DNA"/>
</dbReference>
<keyword evidence="3" id="KW-1185">Reference proteome</keyword>
<accession>A0A7Y9DXJ2</accession>
<protein>
    <recommendedName>
        <fullName evidence="4">Acyl-CoA carboxylase epsilon subunit-like protein</fullName>
    </recommendedName>
</protein>